<dbReference type="Proteomes" id="UP000434036">
    <property type="component" value="Unassembled WGS sequence"/>
</dbReference>
<dbReference type="RefSeq" id="WP_160624917.1">
    <property type="nucleotide sequence ID" value="NZ_WUUQ01000002.1"/>
</dbReference>
<gene>
    <name evidence="5" type="ORF">GSF08_05940</name>
</gene>
<dbReference type="AlphaFoldDB" id="A0A6N8U6E7"/>
<evidence type="ECO:0000256" key="3">
    <source>
        <dbReference type="ARBA" id="ARBA00023163"/>
    </source>
</evidence>
<dbReference type="PANTHER" id="PTHR38445">
    <property type="entry name" value="HTH-TYPE TRANSCRIPTIONAL REPRESSOR YTRA"/>
    <property type="match status" value="1"/>
</dbReference>
<feature type="domain" description="HTH gntR-type" evidence="4">
    <location>
        <begin position="5"/>
        <end position="74"/>
    </location>
</feature>
<reference evidence="5 6" key="2">
    <citation type="submission" date="2020-01" db="EMBL/GenBank/DDBJ databases">
        <title>Clostridiaceae sp. nov. isolated from the gut of human by culturomics.</title>
        <authorList>
            <person name="Chang Y."/>
        </authorList>
    </citation>
    <scope>NUCLEOTIDE SEQUENCE [LARGE SCALE GENOMIC DNA]</scope>
    <source>
        <strain evidence="5 6">DONG20-135</strain>
    </source>
</reference>
<dbReference type="GO" id="GO:0003700">
    <property type="term" value="F:DNA-binding transcription factor activity"/>
    <property type="evidence" value="ECO:0007669"/>
    <property type="project" value="InterPro"/>
</dbReference>
<dbReference type="EMBL" id="WUUQ01000002">
    <property type="protein sequence ID" value="MXQ73471.1"/>
    <property type="molecule type" value="Genomic_DNA"/>
</dbReference>
<feature type="domain" description="HTH gntR-type" evidence="4">
    <location>
        <begin position="256"/>
        <end position="323"/>
    </location>
</feature>
<keyword evidence="1" id="KW-0805">Transcription regulation</keyword>
<keyword evidence="6" id="KW-1185">Reference proteome</keyword>
<accession>A0A6N8U6E7</accession>
<organism evidence="5 6">
    <name type="scientific">Copranaerobaculum intestinale</name>
    <dbReference type="NCBI Taxonomy" id="2692629"/>
    <lineage>
        <taxon>Bacteria</taxon>
        <taxon>Bacillati</taxon>
        <taxon>Bacillota</taxon>
        <taxon>Erysipelotrichia</taxon>
        <taxon>Erysipelotrichales</taxon>
        <taxon>Erysipelotrichaceae</taxon>
        <taxon>Copranaerobaculum</taxon>
    </lineage>
</organism>
<dbReference type="PANTHER" id="PTHR38445:SF9">
    <property type="entry name" value="HTH-TYPE TRANSCRIPTIONAL REPRESSOR YTRA"/>
    <property type="match status" value="1"/>
</dbReference>
<dbReference type="SMART" id="SM00345">
    <property type="entry name" value="HTH_GNTR"/>
    <property type="match status" value="2"/>
</dbReference>
<reference evidence="5 6" key="1">
    <citation type="submission" date="2019-12" db="EMBL/GenBank/DDBJ databases">
        <authorList>
            <person name="Yang R."/>
        </authorList>
    </citation>
    <scope>NUCLEOTIDE SEQUENCE [LARGE SCALE GENOMIC DNA]</scope>
    <source>
        <strain evidence="5 6">DONG20-135</strain>
    </source>
</reference>
<dbReference type="Pfam" id="PF00392">
    <property type="entry name" value="GntR"/>
    <property type="match status" value="2"/>
</dbReference>
<dbReference type="SUPFAM" id="SSF46785">
    <property type="entry name" value="Winged helix' DNA-binding domain"/>
    <property type="match status" value="2"/>
</dbReference>
<comment type="caution">
    <text evidence="5">The sequence shown here is derived from an EMBL/GenBank/DDBJ whole genome shotgun (WGS) entry which is preliminary data.</text>
</comment>
<evidence type="ECO:0000313" key="6">
    <source>
        <dbReference type="Proteomes" id="UP000434036"/>
    </source>
</evidence>
<evidence type="ECO:0000259" key="4">
    <source>
        <dbReference type="PROSITE" id="PS50949"/>
    </source>
</evidence>
<dbReference type="InterPro" id="IPR036390">
    <property type="entry name" value="WH_DNA-bd_sf"/>
</dbReference>
<sequence>MSTIMPLYEIVYHEIVTEIYVGGLTFGDYLPNLKRLEEQYQVGRNTMRRSLQLLIENGFIQMTKEKRYQVIFDMNNPQYLERYYYEMAQRRDAMQDVFYNLILLMPKLAEFSIRNGGAEGKREIIDSLDRVNTVDFTNGLECFAVLNRIYQNALGKAKNPLVLSLFEALFYFIRIPYEKGRKGSYVMKMVAPIIHMYLRRFKQALLQDDYLFLSDQIIHFCNLLNKTVSRHIDEFEMNIPPDQQYAFVWHPMQQREYSYELLIAAILRRVGTFYEFGQELPSYQELADIYSVSLKTSRKAIAVLSQMGIVHTANGRKAVLADHFEKVESMLTYDDTLRNKIINFFDALHLLYITSEPPAAAAMKELENRNAVFVIHPQHPYVPYLIADVFDFIYGLIPSPAFQNIYQELKVLLSWGSLLDMVQRSRKSVLKQSAESVVDAIHKNPALVSNAFQKLLSDVYHELEACAKVYEINVPHKIV</sequence>
<proteinExistence type="predicted"/>
<keyword evidence="3" id="KW-0804">Transcription</keyword>
<evidence type="ECO:0000313" key="5">
    <source>
        <dbReference type="EMBL" id="MXQ73471.1"/>
    </source>
</evidence>
<evidence type="ECO:0000256" key="2">
    <source>
        <dbReference type="ARBA" id="ARBA00023125"/>
    </source>
</evidence>
<dbReference type="PROSITE" id="PS50949">
    <property type="entry name" value="HTH_GNTR"/>
    <property type="match status" value="2"/>
</dbReference>
<dbReference type="InterPro" id="IPR000524">
    <property type="entry name" value="Tscrpt_reg_HTH_GntR"/>
</dbReference>
<keyword evidence="2" id="KW-0238">DNA-binding</keyword>
<dbReference type="InterPro" id="IPR036388">
    <property type="entry name" value="WH-like_DNA-bd_sf"/>
</dbReference>
<dbReference type="GO" id="GO:0003677">
    <property type="term" value="F:DNA binding"/>
    <property type="evidence" value="ECO:0007669"/>
    <property type="project" value="UniProtKB-KW"/>
</dbReference>
<evidence type="ECO:0000256" key="1">
    <source>
        <dbReference type="ARBA" id="ARBA00023015"/>
    </source>
</evidence>
<dbReference type="Gene3D" id="1.10.10.10">
    <property type="entry name" value="Winged helix-like DNA-binding domain superfamily/Winged helix DNA-binding domain"/>
    <property type="match status" value="2"/>
</dbReference>
<protein>
    <submittedName>
        <fullName evidence="5">GntR family transcriptional regulator</fullName>
    </submittedName>
</protein>
<name>A0A6N8U6E7_9FIRM</name>